<gene>
    <name evidence="5" type="ORF">QYM36_018429</name>
</gene>
<feature type="compositionally biased region" description="Basic and acidic residues" evidence="3">
    <location>
        <begin position="122"/>
        <end position="133"/>
    </location>
</feature>
<comment type="caution">
    <text evidence="5">The sequence shown here is derived from an EMBL/GenBank/DDBJ whole genome shotgun (WGS) entry which is preliminary data.</text>
</comment>
<feature type="compositionally biased region" description="Basic residues" evidence="3">
    <location>
        <begin position="47"/>
        <end position="64"/>
    </location>
</feature>
<dbReference type="EMBL" id="JAVRJZ010000124">
    <property type="protein sequence ID" value="KAK2703033.1"/>
    <property type="molecule type" value="Genomic_DNA"/>
</dbReference>
<evidence type="ECO:0000313" key="5">
    <source>
        <dbReference type="EMBL" id="KAK2703033.1"/>
    </source>
</evidence>
<feature type="domain" description="BCNT-C" evidence="4">
    <location>
        <begin position="175"/>
        <end position="255"/>
    </location>
</feature>
<dbReference type="Proteomes" id="UP001187531">
    <property type="component" value="Unassembled WGS sequence"/>
</dbReference>
<evidence type="ECO:0000313" key="6">
    <source>
        <dbReference type="Proteomes" id="UP001187531"/>
    </source>
</evidence>
<dbReference type="PANTHER" id="PTHR48407">
    <property type="entry name" value="CRANIOFACIAL DEVELOPMENT PROTEIN 1"/>
    <property type="match status" value="1"/>
</dbReference>
<feature type="region of interest" description="Disordered" evidence="3">
    <location>
        <begin position="1"/>
        <end position="89"/>
    </location>
</feature>
<organism evidence="5 6">
    <name type="scientific">Artemia franciscana</name>
    <name type="common">Brine shrimp</name>
    <name type="synonym">Artemia sanfranciscana</name>
    <dbReference type="NCBI Taxonomy" id="6661"/>
    <lineage>
        <taxon>Eukaryota</taxon>
        <taxon>Metazoa</taxon>
        <taxon>Ecdysozoa</taxon>
        <taxon>Arthropoda</taxon>
        <taxon>Crustacea</taxon>
        <taxon>Branchiopoda</taxon>
        <taxon>Anostraca</taxon>
        <taxon>Artemiidae</taxon>
        <taxon>Artemia</taxon>
    </lineage>
</organism>
<dbReference type="GO" id="GO:0000812">
    <property type="term" value="C:Swr1 complex"/>
    <property type="evidence" value="ECO:0007669"/>
    <property type="project" value="TreeGrafter"/>
</dbReference>
<evidence type="ECO:0000256" key="2">
    <source>
        <dbReference type="ARBA" id="ARBA00030244"/>
    </source>
</evidence>
<sequence>MNLDEDYSSDSSDEDFNPELEQGKLSEEELSGTASEVSDDEEEESGKRKRKGRKTKRKRRKRAKAVADEEEIEEEKIEAKEVSTEDEKARVDDLWSSFMKDVGGPVKTSNPSVSTSVGVSVSDKRESNAVKPLEKKKTVTEIFNFAGEEVKVTKEISSEAQVSSSPGNIEGKRPPPKTGGLAAIAGMLGKGKKMTTLEKTKLDWDSFKKEENIEEELKTFNQGKHGYLERQAFLERADYRQFEKERDMRQSKRPQK</sequence>
<accession>A0AA88KRJ2</accession>
<feature type="compositionally biased region" description="Polar residues" evidence="3">
    <location>
        <begin position="158"/>
        <end position="167"/>
    </location>
</feature>
<evidence type="ECO:0000256" key="1">
    <source>
        <dbReference type="ARBA" id="ARBA00019033"/>
    </source>
</evidence>
<proteinExistence type="predicted"/>
<dbReference type="Pfam" id="PF07572">
    <property type="entry name" value="BCNT"/>
    <property type="match status" value="1"/>
</dbReference>
<evidence type="ECO:0000259" key="4">
    <source>
        <dbReference type="PROSITE" id="PS51279"/>
    </source>
</evidence>
<feature type="compositionally biased region" description="Acidic residues" evidence="3">
    <location>
        <begin position="1"/>
        <end position="18"/>
    </location>
</feature>
<dbReference type="PANTHER" id="PTHR48407:SF1">
    <property type="entry name" value="CRANIOFACIAL DEVELOPMENT PROTEIN 1"/>
    <property type="match status" value="1"/>
</dbReference>
<evidence type="ECO:0000256" key="3">
    <source>
        <dbReference type="SAM" id="MobiDB-lite"/>
    </source>
</evidence>
<dbReference type="PROSITE" id="PS51279">
    <property type="entry name" value="BCNT_C"/>
    <property type="match status" value="1"/>
</dbReference>
<keyword evidence="6" id="KW-1185">Reference proteome</keyword>
<feature type="compositionally biased region" description="Low complexity" evidence="3">
    <location>
        <begin position="109"/>
        <end position="121"/>
    </location>
</feature>
<dbReference type="InterPro" id="IPR027124">
    <property type="entry name" value="Swc5/CFDP1/2"/>
</dbReference>
<feature type="compositionally biased region" description="Basic and acidic residues" evidence="3">
    <location>
        <begin position="77"/>
        <end position="89"/>
    </location>
</feature>
<reference evidence="5" key="1">
    <citation type="submission" date="2023-07" db="EMBL/GenBank/DDBJ databases">
        <title>Chromosome-level genome assembly of Artemia franciscana.</title>
        <authorList>
            <person name="Jo E."/>
        </authorList>
    </citation>
    <scope>NUCLEOTIDE SEQUENCE</scope>
    <source>
        <tissue evidence="5">Whole body</tissue>
    </source>
</reference>
<dbReference type="InterPro" id="IPR011421">
    <property type="entry name" value="BCNT-C"/>
</dbReference>
<name>A0AA88KRJ2_ARTSF</name>
<protein>
    <recommendedName>
        <fullName evidence="1">Craniofacial development protein 1</fullName>
    </recommendedName>
    <alternativeName>
        <fullName evidence="2">Bucentaur</fullName>
    </alternativeName>
</protein>
<feature type="region of interest" description="Disordered" evidence="3">
    <location>
        <begin position="154"/>
        <end position="181"/>
    </location>
</feature>
<dbReference type="AlphaFoldDB" id="A0AA88KRJ2"/>
<feature type="region of interest" description="Disordered" evidence="3">
    <location>
        <begin position="101"/>
        <end position="133"/>
    </location>
</feature>